<dbReference type="InterPro" id="IPR006521">
    <property type="entry name" value="Tail_protein_I"/>
</dbReference>
<sequence length="211" mass="23569">MYNPVPTLPPNTTPLERALARACAELAETPVPLRDLWSPDRCPVELLPFLAWSFSVDRWDDGWSESIKRGTIKAARYIHQHKGTIAAVRGVVESLGYLIKITEWWQTEPRGKRGTFALEVGVLDSGITDAMFLEMERLIDDAKPLSRHLIGLALHLEVRGTTAIAVGAYMGEEITVYPYSPDPIEVQLAQGFYARLHLIESTTIFPLIATN</sequence>
<dbReference type="Pfam" id="PF09684">
    <property type="entry name" value="Tail_P2_I"/>
    <property type="match status" value="1"/>
</dbReference>
<gene>
    <name evidence="1" type="ordered locus">Hsero_0894</name>
</gene>
<name>D8J074_HERSS</name>
<dbReference type="HOGENOM" id="CLU_086293_1_1_4"/>
<dbReference type="GeneID" id="29392842"/>
<dbReference type="AlphaFoldDB" id="D8J074"/>
<accession>D8J074</accession>
<dbReference type="eggNOG" id="COG4385">
    <property type="taxonomic scope" value="Bacteria"/>
</dbReference>
<dbReference type="EMBL" id="CP002039">
    <property type="protein sequence ID" value="ADJ62411.1"/>
    <property type="molecule type" value="Genomic_DNA"/>
</dbReference>
<dbReference type="KEGG" id="hse:Hsero_0894"/>
<dbReference type="RefSeq" id="WP_013232925.1">
    <property type="nucleotide sequence ID" value="NC_014323.1"/>
</dbReference>
<evidence type="ECO:0000313" key="2">
    <source>
        <dbReference type="Proteomes" id="UP000000329"/>
    </source>
</evidence>
<reference evidence="1 2" key="1">
    <citation type="submission" date="2010-04" db="EMBL/GenBank/DDBJ databases">
        <title>The genome of Herbaspirillum seropedicae SmR1, an endophytic, nitrogen-fixing, plant-growth promoting beta-Proteobacteria.</title>
        <authorList>
            <person name="Pedrosa F.O."/>
            <person name="Monteiro R.A."/>
            <person name="Wassem R."/>
            <person name="Cruz L.M."/>
            <person name="Ayub R.A."/>
            <person name="Colauto N.B."/>
            <person name="Fernandez M.A."/>
            <person name="Fungaro M.H.P."/>
            <person name="Grisard E.C."/>
            <person name="Hungria M."/>
            <person name="Madeira H.M.F."/>
            <person name="Nodari R.O."/>
            <person name="Osaku C.A."/>
            <person name="Petzl-Erler M.L."/>
            <person name="Terenzi H."/>
            <person name="Vieira L.G.E."/>
            <person name="Almeida M.I.M."/>
            <person name="Alves L.R."/>
            <person name="Arantes O.M.N."/>
            <person name="Balsanelli E."/>
            <person name="Barcellos F.G."/>
            <person name="Baura V.A."/>
            <person name="Binde D.R."/>
            <person name="Campo R.J."/>
            <person name="Chubatsu L.S."/>
            <person name="Chueire L.M.O."/>
            <person name="Ciferri R.R."/>
            <person name="Correa L.C."/>
            <person name="da Conceicao Silva J.L."/>
            <person name="Dabul A.N.G."/>
            <person name="Dambros B.P."/>
            <person name="Faoro H."/>
            <person name="Favetti A."/>
            <person name="Friedermann G."/>
            <person name="Furlaneto M.C."/>
            <person name="Gasques L.S."/>
            <person name="Gimenes C.C.T."/>
            <person name="Gioppo N.M.R."/>
            <person name="Glienke-Blanco C."/>
            <person name="Godoy L.P."/>
            <person name="Guerra M.P."/>
            <person name="Karp S."/>
            <person name="Kava-Cordeiro V."/>
            <person name="Margarido V.P."/>
            <person name="Mathioni S.M."/>
            <person name="Menck-Soares M.A."/>
            <person name="Murace N.K."/>
            <person name="Nicolas M.F."/>
            <person name="Oliveira C.E.C."/>
            <person name="Pagnan N.A.B."/>
            <person name="Pamphile J.A."/>
            <person name="Patussi E.V."/>
            <person name="Pereira L.F.P."/>
            <person name="Pereira-Ferrari L."/>
            <person name="Pinto F.G.S."/>
            <person name="Precoma C."/>
            <person name="Prioli A.J."/>
            <person name="Prioli S.M.A.P."/>
            <person name="Raittz R.T."/>
            <person name="Ramos H.J.O."/>
            <person name="Ribeiro E.M.S.F."/>
            <person name="Rigo L.U."/>
            <person name="Rocha C.L.M.S.C."/>
            <person name="Rocha S.N."/>
            <person name="Santos K."/>
            <person name="Satori D."/>
            <person name="Silva A.G."/>
            <person name="Simao R.C.G."/>
            <person name="Soares M.A.M."/>
            <person name="Souza E.M."/>
            <person name="Steffens M.B.R."/>
            <person name="Steindel M."/>
            <person name="Tadra-Sfeir M.Z."/>
            <person name="Takahashi E.K."/>
            <person name="Torres R.A."/>
            <person name="Valle J.S."/>
            <person name="Vernal J.I."/>
            <person name="Vilas-Boas L.A."/>
            <person name="Watanabe M.A.E."/>
            <person name="Weiss V.A."/>
            <person name="Yates M.A."/>
            <person name="Souza E.M."/>
        </authorList>
    </citation>
    <scope>NUCLEOTIDE SEQUENCE [LARGE SCALE GENOMIC DNA]</scope>
    <source>
        <strain evidence="1 2">SmR1</strain>
    </source>
</reference>
<organism evidence="1 2">
    <name type="scientific">Herbaspirillum seropedicae (strain SmR1)</name>
    <dbReference type="NCBI Taxonomy" id="757424"/>
    <lineage>
        <taxon>Bacteria</taxon>
        <taxon>Pseudomonadati</taxon>
        <taxon>Pseudomonadota</taxon>
        <taxon>Betaproteobacteria</taxon>
        <taxon>Burkholderiales</taxon>
        <taxon>Oxalobacteraceae</taxon>
        <taxon>Herbaspirillum</taxon>
    </lineage>
</organism>
<protein>
    <submittedName>
        <fullName evidence="1">Bacteriophage P2-related tail formation protein</fullName>
    </submittedName>
</protein>
<dbReference type="NCBIfam" id="TIGR01634">
    <property type="entry name" value="tail_P2_I"/>
    <property type="match status" value="1"/>
</dbReference>
<dbReference type="STRING" id="757424.Hsero_0894"/>
<evidence type="ECO:0000313" key="1">
    <source>
        <dbReference type="EMBL" id="ADJ62411.1"/>
    </source>
</evidence>
<dbReference type="Proteomes" id="UP000000329">
    <property type="component" value="Chromosome"/>
</dbReference>
<keyword evidence="2" id="KW-1185">Reference proteome</keyword>
<proteinExistence type="predicted"/>